<dbReference type="GO" id="GO:0005886">
    <property type="term" value="C:plasma membrane"/>
    <property type="evidence" value="ECO:0007669"/>
    <property type="project" value="UniProtKB-SubCell"/>
</dbReference>
<dbReference type="PANTHER" id="PTHR30250">
    <property type="entry name" value="PST FAMILY PREDICTED COLANIC ACID TRANSPORTER"/>
    <property type="match status" value="1"/>
</dbReference>
<keyword evidence="2" id="KW-1003">Cell membrane</keyword>
<evidence type="ECO:0000256" key="1">
    <source>
        <dbReference type="ARBA" id="ARBA00004651"/>
    </source>
</evidence>
<feature type="transmembrane region" description="Helical" evidence="6">
    <location>
        <begin position="73"/>
        <end position="94"/>
    </location>
</feature>
<comment type="subcellular location">
    <subcellularLocation>
        <location evidence="1">Cell membrane</location>
        <topology evidence="1">Multi-pass membrane protein</topology>
    </subcellularLocation>
</comment>
<dbReference type="PANTHER" id="PTHR30250:SF11">
    <property type="entry name" value="O-ANTIGEN TRANSPORTER-RELATED"/>
    <property type="match status" value="1"/>
</dbReference>
<protein>
    <submittedName>
        <fullName evidence="7">Oligosaccharide flippase family protein</fullName>
    </submittedName>
</protein>
<feature type="transmembrane region" description="Helical" evidence="6">
    <location>
        <begin position="245"/>
        <end position="262"/>
    </location>
</feature>
<feature type="transmembrane region" description="Helical" evidence="6">
    <location>
        <begin position="283"/>
        <end position="302"/>
    </location>
</feature>
<gene>
    <name evidence="7" type="ORF">IAC51_02490</name>
</gene>
<feature type="transmembrane region" description="Helical" evidence="6">
    <location>
        <begin position="209"/>
        <end position="233"/>
    </location>
</feature>
<evidence type="ECO:0000256" key="2">
    <source>
        <dbReference type="ARBA" id="ARBA00022475"/>
    </source>
</evidence>
<feature type="transmembrane region" description="Helical" evidence="6">
    <location>
        <begin position="106"/>
        <end position="125"/>
    </location>
</feature>
<sequence length="415" mass="46028">MASLGLLQLANYVIPILIIPFVVRALGTEHFGLASYAQNIVSYLTIFINYGFEYSATQDIALNRADHRRTCEIFSAVIRFKLLLLAASFVLLFILGLASPQISSDIPLYIFAAMINIGFAIYPTWFFQGREEMEKMALANLAVKLLGAALIVVFIRRSDDYRLYLLLLSLSQIAVGIMSYVYVIRHYRLTFTPPGRTLMRHVIRKGFPIFLNNLFATLYTASGLTILGLYAPASEVGIYAGAHKIIMAVVTLSCMPLSLALFPMISRRFSESPTDGWKLYKRCLLLATLFGLAVSAVTYLAAPLAVRLLLGSEFAGAVPLLRLFAPLPFLVIMATMFTIQGLYGLQLQRFAPIVGGTVGTVCVLLNLILIPRHGMYSAAIGYMLAELLEILISASIIYIFAIRTQRKNRTLHSQK</sequence>
<evidence type="ECO:0000313" key="7">
    <source>
        <dbReference type="EMBL" id="MBO8439498.1"/>
    </source>
</evidence>
<evidence type="ECO:0000256" key="5">
    <source>
        <dbReference type="ARBA" id="ARBA00023136"/>
    </source>
</evidence>
<dbReference type="EMBL" id="JADIMV010000045">
    <property type="protein sequence ID" value="MBO8439498.1"/>
    <property type="molecule type" value="Genomic_DNA"/>
</dbReference>
<name>A0A940IDP7_9BACT</name>
<dbReference type="InterPro" id="IPR050833">
    <property type="entry name" value="Poly_Biosynth_Transport"/>
</dbReference>
<dbReference type="AlphaFoldDB" id="A0A940IDP7"/>
<dbReference type="InterPro" id="IPR002797">
    <property type="entry name" value="Polysacc_synth"/>
</dbReference>
<feature type="transmembrane region" description="Helical" evidence="6">
    <location>
        <begin position="9"/>
        <end position="27"/>
    </location>
</feature>
<reference evidence="7" key="1">
    <citation type="submission" date="2020-10" db="EMBL/GenBank/DDBJ databases">
        <authorList>
            <person name="Gilroy R."/>
        </authorList>
    </citation>
    <scope>NUCLEOTIDE SEQUENCE</scope>
    <source>
        <strain evidence="7">3924</strain>
    </source>
</reference>
<feature type="transmembrane region" description="Helical" evidence="6">
    <location>
        <begin position="322"/>
        <end position="343"/>
    </location>
</feature>
<reference evidence="7" key="2">
    <citation type="journal article" date="2021" name="PeerJ">
        <title>Extensive microbial diversity within the chicken gut microbiome revealed by metagenomics and culture.</title>
        <authorList>
            <person name="Gilroy R."/>
            <person name="Ravi A."/>
            <person name="Getino M."/>
            <person name="Pursley I."/>
            <person name="Horton D.L."/>
            <person name="Alikhan N.F."/>
            <person name="Baker D."/>
            <person name="Gharbi K."/>
            <person name="Hall N."/>
            <person name="Watson M."/>
            <person name="Adriaenssens E.M."/>
            <person name="Foster-Nyarko E."/>
            <person name="Jarju S."/>
            <person name="Secka A."/>
            <person name="Antonio M."/>
            <person name="Oren A."/>
            <person name="Chaudhuri R.R."/>
            <person name="La Ragione R."/>
            <person name="Hildebrand F."/>
            <person name="Pallen M.J."/>
        </authorList>
    </citation>
    <scope>NUCLEOTIDE SEQUENCE</scope>
    <source>
        <strain evidence="7">3924</strain>
    </source>
</reference>
<feature type="transmembrane region" description="Helical" evidence="6">
    <location>
        <begin position="33"/>
        <end position="52"/>
    </location>
</feature>
<evidence type="ECO:0000256" key="3">
    <source>
        <dbReference type="ARBA" id="ARBA00022692"/>
    </source>
</evidence>
<dbReference type="Pfam" id="PF01943">
    <property type="entry name" value="Polysacc_synt"/>
    <property type="match status" value="1"/>
</dbReference>
<feature type="transmembrane region" description="Helical" evidence="6">
    <location>
        <begin position="161"/>
        <end position="183"/>
    </location>
</feature>
<accession>A0A940IDP7</accession>
<evidence type="ECO:0000256" key="6">
    <source>
        <dbReference type="SAM" id="Phobius"/>
    </source>
</evidence>
<keyword evidence="4 6" id="KW-1133">Transmembrane helix</keyword>
<feature type="transmembrane region" description="Helical" evidence="6">
    <location>
        <begin position="350"/>
        <end position="370"/>
    </location>
</feature>
<keyword evidence="5 6" id="KW-0472">Membrane</keyword>
<proteinExistence type="predicted"/>
<evidence type="ECO:0000313" key="8">
    <source>
        <dbReference type="Proteomes" id="UP000712007"/>
    </source>
</evidence>
<dbReference type="Proteomes" id="UP000712007">
    <property type="component" value="Unassembled WGS sequence"/>
</dbReference>
<feature type="transmembrane region" description="Helical" evidence="6">
    <location>
        <begin position="137"/>
        <end position="155"/>
    </location>
</feature>
<feature type="transmembrane region" description="Helical" evidence="6">
    <location>
        <begin position="376"/>
        <end position="401"/>
    </location>
</feature>
<keyword evidence="3 6" id="KW-0812">Transmembrane</keyword>
<comment type="caution">
    <text evidence="7">The sequence shown here is derived from an EMBL/GenBank/DDBJ whole genome shotgun (WGS) entry which is preliminary data.</text>
</comment>
<evidence type="ECO:0000256" key="4">
    <source>
        <dbReference type="ARBA" id="ARBA00022989"/>
    </source>
</evidence>
<organism evidence="7 8">
    <name type="scientific">Candidatus Aphodosoma intestinipullorum</name>
    <dbReference type="NCBI Taxonomy" id="2840674"/>
    <lineage>
        <taxon>Bacteria</taxon>
        <taxon>Pseudomonadati</taxon>
        <taxon>Bacteroidota</taxon>
        <taxon>Bacteroidia</taxon>
        <taxon>Bacteroidales</taxon>
        <taxon>Candidatus Aphodosoma</taxon>
    </lineage>
</organism>